<sequence>MPFRSEFETAGLAVTSKDQGNRIDSYITKAVQARAPTKAGPSTKPSHRRPTAGKPSQVDGFVDTEPSDSPNTEISFAPANGMDEWRYAMIDEVPKKKKKAKAASGKKPKKHCLSCFDHSPSTATEAGWNQPQKLPTAPMPKFRGGIGPPPPVPPPPRPPQRPPRPAVGLFEADPGTEPHAAPENLTSKSHALSPRMLPSYPRRKDKGKSPHVPRRGSAHPRILPTKSEDSPIKPRRSSPKKRIPHETTSKQCDRRLRQATPLDLKTAVEEARNRPKTDSVSPSKLPDSRGDTIDHIGICCRSNRGVPSRANARPNIPRRTSSMSQFKFSSRFDYDDREITDRDVLRGLHIAASAACDEEVDAFVRNQTGLRIRRFLADLMTLESLAVNPPVDKKQWARQRRADMRKLKQQMRRSREINSVAQANRL</sequence>
<accession>A0A168IRZ2</accession>
<dbReference type="OrthoDB" id="273010at2759"/>
<feature type="compositionally biased region" description="Basic residues" evidence="1">
    <location>
        <begin position="233"/>
        <end position="243"/>
    </location>
</feature>
<dbReference type="EMBL" id="AZHF01000002">
    <property type="protein sequence ID" value="OAA79593.1"/>
    <property type="molecule type" value="Genomic_DNA"/>
</dbReference>
<keyword evidence="3" id="KW-1185">Reference proteome</keyword>
<evidence type="ECO:0000313" key="2">
    <source>
        <dbReference type="EMBL" id="OAA79593.1"/>
    </source>
</evidence>
<feature type="compositionally biased region" description="Basic and acidic residues" evidence="1">
    <location>
        <begin position="266"/>
        <end position="277"/>
    </location>
</feature>
<evidence type="ECO:0000313" key="3">
    <source>
        <dbReference type="Proteomes" id="UP000076881"/>
    </source>
</evidence>
<feature type="compositionally biased region" description="Basic and acidic residues" evidence="1">
    <location>
        <begin position="244"/>
        <end position="256"/>
    </location>
</feature>
<feature type="region of interest" description="Disordered" evidence="1">
    <location>
        <begin position="1"/>
        <end position="293"/>
    </location>
</feature>
<proteinExistence type="predicted"/>
<feature type="compositionally biased region" description="Polar residues" evidence="1">
    <location>
        <begin position="119"/>
        <end position="133"/>
    </location>
</feature>
<protein>
    <submittedName>
        <fullName evidence="2">Uncharacterized protein</fullName>
    </submittedName>
</protein>
<feature type="compositionally biased region" description="Basic residues" evidence="1">
    <location>
        <begin position="95"/>
        <end position="112"/>
    </location>
</feature>
<reference evidence="2 3" key="1">
    <citation type="journal article" date="2016" name="Genome Biol. Evol.">
        <title>Divergent and convergent evolution of fungal pathogenicity.</title>
        <authorList>
            <person name="Shang Y."/>
            <person name="Xiao G."/>
            <person name="Zheng P."/>
            <person name="Cen K."/>
            <person name="Zhan S."/>
            <person name="Wang C."/>
        </authorList>
    </citation>
    <scope>NUCLEOTIDE SEQUENCE [LARGE SCALE GENOMIC DNA]</scope>
    <source>
        <strain evidence="2 3">RCEF 1005</strain>
    </source>
</reference>
<dbReference type="AlphaFoldDB" id="A0A168IRZ2"/>
<feature type="compositionally biased region" description="Basic residues" evidence="1">
    <location>
        <begin position="201"/>
        <end position="218"/>
    </location>
</feature>
<feature type="compositionally biased region" description="Pro residues" evidence="1">
    <location>
        <begin position="147"/>
        <end position="165"/>
    </location>
</feature>
<name>A0A168IRZ2_CORDF</name>
<organism evidence="2 3">
    <name type="scientific">Akanthomyces lecanii RCEF 1005</name>
    <dbReference type="NCBI Taxonomy" id="1081108"/>
    <lineage>
        <taxon>Eukaryota</taxon>
        <taxon>Fungi</taxon>
        <taxon>Dikarya</taxon>
        <taxon>Ascomycota</taxon>
        <taxon>Pezizomycotina</taxon>
        <taxon>Sordariomycetes</taxon>
        <taxon>Hypocreomycetidae</taxon>
        <taxon>Hypocreales</taxon>
        <taxon>Cordycipitaceae</taxon>
        <taxon>Akanthomyces</taxon>
        <taxon>Cordyceps confragosa</taxon>
    </lineage>
</organism>
<comment type="caution">
    <text evidence="2">The sequence shown here is derived from an EMBL/GenBank/DDBJ whole genome shotgun (WGS) entry which is preliminary data.</text>
</comment>
<evidence type="ECO:0000256" key="1">
    <source>
        <dbReference type="SAM" id="MobiDB-lite"/>
    </source>
</evidence>
<dbReference type="Proteomes" id="UP000076881">
    <property type="component" value="Unassembled WGS sequence"/>
</dbReference>
<dbReference type="STRING" id="1081108.A0A168IRZ2"/>
<gene>
    <name evidence="2" type="ORF">LEL_03079</name>
</gene>